<feature type="chain" id="PRO_5008554067" evidence="1">
    <location>
        <begin position="24"/>
        <end position="498"/>
    </location>
</feature>
<evidence type="ECO:0000313" key="2">
    <source>
        <dbReference type="EMBL" id="AOG60977.1"/>
    </source>
</evidence>
<accession>A0A1B3SM37</accession>
<keyword evidence="1" id="KW-0732">Signal</keyword>
<evidence type="ECO:0000313" key="3">
    <source>
        <dbReference type="Proteomes" id="UP000094378"/>
    </source>
</evidence>
<dbReference type="PROSITE" id="PS51257">
    <property type="entry name" value="PROKAR_LIPOPROTEIN"/>
    <property type="match status" value="1"/>
</dbReference>
<name>A0A1B3SM37_9MOLU</name>
<dbReference type="NCBIfam" id="NF045726">
    <property type="entry name" value="XXplasma_LP"/>
    <property type="match status" value="1"/>
</dbReference>
<dbReference type="Proteomes" id="UP000094378">
    <property type="component" value="Chromosome"/>
</dbReference>
<dbReference type="RefSeq" id="WP_069117337.1">
    <property type="nucleotide sequence ID" value="NZ_CP017015.1"/>
</dbReference>
<keyword evidence="3" id="KW-1185">Reference proteome</keyword>
<gene>
    <name evidence="2" type="ORF">SHELI_v1c10300</name>
</gene>
<sequence>MKKLLSLLAATGLVATSSSVAVACNKNNDASTTQDDGKIIDLSEMSIKELGDINGSEATPSVATIVKAINAKNSNYGLAENDVEFEGAATNSKATIKAKTSSSKFINSVEVTYSYNQVLDLSKLQNKELGEVIGRGTSPVISDLIRAITLKNSSYNLSENDVEIDGSATNSKATIKAKADSKKFTGSVEVTYTYKQQSSQIDLANLTTKDLGEIKSIQENMPSLAEIVKAINEKNENTNLTELDVELGEGQTNEKATINAKSDSPVFKGTVEVTYTYKAVKSMDMSLVEQAIKGEGDFGAQNPAICKLGITIDPDKNKDEEQAFATLKDYTQKLLNLAAIQGLNLDLNKLLEMITLSYYSDDNSSVLHKNGEVIKSFKISLKEGMNYHIDGYYVTGEIKARFVTKVDINTVIVGNDIGEIEPKSSSAAAPATAIKDALKVKYANFLEENKCNEHSFDVDYKQVKLNSDKSAGTAILPKLVGMNQIFYNTKEVSFTVKK</sequence>
<reference evidence="2 3" key="1">
    <citation type="submission" date="2016-08" db="EMBL/GenBank/DDBJ databases">
        <title>Complete genome sequence of Spiroplasma helicoides TABS-2 (DSM 22551).</title>
        <authorList>
            <person name="Shen W.-Y."/>
            <person name="Lo W.-S."/>
            <person name="Lai Y.-C."/>
            <person name="Kuo C.-H."/>
        </authorList>
    </citation>
    <scope>NUCLEOTIDE SEQUENCE [LARGE SCALE GENOMIC DNA]</scope>
    <source>
        <strain evidence="2 3">TABS-2</strain>
    </source>
</reference>
<protein>
    <submittedName>
        <fullName evidence="2">Uncharacterized protein</fullName>
    </submittedName>
</protein>
<organism evidence="2 3">
    <name type="scientific">Spiroplasma helicoides</name>
    <dbReference type="NCBI Taxonomy" id="216938"/>
    <lineage>
        <taxon>Bacteria</taxon>
        <taxon>Bacillati</taxon>
        <taxon>Mycoplasmatota</taxon>
        <taxon>Mollicutes</taxon>
        <taxon>Entomoplasmatales</taxon>
        <taxon>Spiroplasmataceae</taxon>
        <taxon>Spiroplasma</taxon>
    </lineage>
</organism>
<dbReference type="AlphaFoldDB" id="A0A1B3SM37"/>
<dbReference type="InterPro" id="IPR054816">
    <property type="entry name" value="Lipoprotein_mollicutes-type_CS"/>
</dbReference>
<evidence type="ECO:0000256" key="1">
    <source>
        <dbReference type="SAM" id="SignalP"/>
    </source>
</evidence>
<dbReference type="NCBIfam" id="NF038029">
    <property type="entry name" value="LP_plasma"/>
    <property type="match status" value="1"/>
</dbReference>
<feature type="signal peptide" evidence="1">
    <location>
        <begin position="1"/>
        <end position="23"/>
    </location>
</feature>
<dbReference type="EMBL" id="CP017015">
    <property type="protein sequence ID" value="AOG60977.1"/>
    <property type="molecule type" value="Genomic_DNA"/>
</dbReference>
<dbReference type="KEGG" id="shj:SHELI_v1c10300"/>
<proteinExistence type="predicted"/>
<dbReference type="OrthoDB" id="9819506at2"/>